<feature type="domain" description="Protein kinase" evidence="3">
    <location>
        <begin position="269"/>
        <end position="568"/>
    </location>
</feature>
<dbReference type="GO" id="GO:0043235">
    <property type="term" value="C:receptor complex"/>
    <property type="evidence" value="ECO:0007669"/>
    <property type="project" value="TreeGrafter"/>
</dbReference>
<feature type="compositionally biased region" description="Polar residues" evidence="1">
    <location>
        <begin position="1"/>
        <end position="21"/>
    </location>
</feature>
<dbReference type="PANTHER" id="PTHR24416:SF619">
    <property type="entry name" value="TYROSINE-PROTEIN KINASE TRANSMEMBRANE RECEPTOR ROR-LIKE PROTEIN"/>
    <property type="match status" value="1"/>
</dbReference>
<dbReference type="SMART" id="SM00219">
    <property type="entry name" value="TyrKc"/>
    <property type="match status" value="1"/>
</dbReference>
<dbReference type="Proteomes" id="UP000789390">
    <property type="component" value="Unassembled WGS sequence"/>
</dbReference>
<dbReference type="InterPro" id="IPR011009">
    <property type="entry name" value="Kinase-like_dom_sf"/>
</dbReference>
<dbReference type="AlphaFoldDB" id="A0A8J2RP89"/>
<keyword evidence="2" id="KW-1133">Transmembrane helix</keyword>
<evidence type="ECO:0000256" key="1">
    <source>
        <dbReference type="SAM" id="MobiDB-lite"/>
    </source>
</evidence>
<dbReference type="GO" id="GO:0043121">
    <property type="term" value="F:neurotrophin binding"/>
    <property type="evidence" value="ECO:0007669"/>
    <property type="project" value="TreeGrafter"/>
</dbReference>
<dbReference type="SUPFAM" id="SSF56112">
    <property type="entry name" value="Protein kinase-like (PK-like)"/>
    <property type="match status" value="1"/>
</dbReference>
<dbReference type="EMBL" id="CAKKLH010000115">
    <property type="protein sequence ID" value="CAH0103830.1"/>
    <property type="molecule type" value="Genomic_DNA"/>
</dbReference>
<feature type="transmembrane region" description="Helical" evidence="2">
    <location>
        <begin position="136"/>
        <end position="156"/>
    </location>
</feature>
<dbReference type="InterPro" id="IPR000719">
    <property type="entry name" value="Prot_kinase_dom"/>
</dbReference>
<evidence type="ECO:0000259" key="3">
    <source>
        <dbReference type="PROSITE" id="PS50011"/>
    </source>
</evidence>
<dbReference type="GO" id="GO:0030424">
    <property type="term" value="C:axon"/>
    <property type="evidence" value="ECO:0007669"/>
    <property type="project" value="TreeGrafter"/>
</dbReference>
<organism evidence="4 5">
    <name type="scientific">Daphnia galeata</name>
    <dbReference type="NCBI Taxonomy" id="27404"/>
    <lineage>
        <taxon>Eukaryota</taxon>
        <taxon>Metazoa</taxon>
        <taxon>Ecdysozoa</taxon>
        <taxon>Arthropoda</taxon>
        <taxon>Crustacea</taxon>
        <taxon>Branchiopoda</taxon>
        <taxon>Diplostraca</taxon>
        <taxon>Cladocera</taxon>
        <taxon>Anomopoda</taxon>
        <taxon>Daphniidae</taxon>
        <taxon>Daphnia</taxon>
    </lineage>
</organism>
<gene>
    <name evidence="4" type="ORF">DGAL_LOCUS6504</name>
</gene>
<dbReference type="GO" id="GO:0004714">
    <property type="term" value="F:transmembrane receptor protein tyrosine kinase activity"/>
    <property type="evidence" value="ECO:0007669"/>
    <property type="project" value="TreeGrafter"/>
</dbReference>
<dbReference type="OrthoDB" id="3256376at2759"/>
<name>A0A8J2RP89_9CRUS</name>
<dbReference type="InterPro" id="IPR001245">
    <property type="entry name" value="Ser-Thr/Tyr_kinase_cat_dom"/>
</dbReference>
<keyword evidence="2" id="KW-0472">Membrane</keyword>
<dbReference type="InterPro" id="IPR008266">
    <property type="entry name" value="Tyr_kinase_AS"/>
</dbReference>
<feature type="compositionally biased region" description="Polar residues" evidence="1">
    <location>
        <begin position="234"/>
        <end position="248"/>
    </location>
</feature>
<evidence type="ECO:0000256" key="2">
    <source>
        <dbReference type="SAM" id="Phobius"/>
    </source>
</evidence>
<dbReference type="Gene3D" id="1.10.510.10">
    <property type="entry name" value="Transferase(Phosphotransferase) domain 1"/>
    <property type="match status" value="1"/>
</dbReference>
<dbReference type="GO" id="GO:0005030">
    <property type="term" value="F:neurotrophin receptor activity"/>
    <property type="evidence" value="ECO:0007669"/>
    <property type="project" value="TreeGrafter"/>
</dbReference>
<keyword evidence="5" id="KW-1185">Reference proteome</keyword>
<dbReference type="GO" id="GO:0051897">
    <property type="term" value="P:positive regulation of phosphatidylinositol 3-kinase/protein kinase B signal transduction"/>
    <property type="evidence" value="ECO:0007669"/>
    <property type="project" value="TreeGrafter"/>
</dbReference>
<dbReference type="GO" id="GO:0007169">
    <property type="term" value="P:cell surface receptor protein tyrosine kinase signaling pathway"/>
    <property type="evidence" value="ECO:0007669"/>
    <property type="project" value="TreeGrafter"/>
</dbReference>
<dbReference type="GO" id="GO:1990090">
    <property type="term" value="P:cellular response to nerve growth factor stimulus"/>
    <property type="evidence" value="ECO:0007669"/>
    <property type="project" value="TreeGrafter"/>
</dbReference>
<accession>A0A8J2RP89</accession>
<proteinExistence type="predicted"/>
<dbReference type="PRINTS" id="PR00109">
    <property type="entry name" value="TYRKINASE"/>
</dbReference>
<dbReference type="GO" id="GO:0005524">
    <property type="term" value="F:ATP binding"/>
    <property type="evidence" value="ECO:0007669"/>
    <property type="project" value="InterPro"/>
</dbReference>
<dbReference type="PROSITE" id="PS00109">
    <property type="entry name" value="PROTEIN_KINASE_TYR"/>
    <property type="match status" value="1"/>
</dbReference>
<evidence type="ECO:0000313" key="5">
    <source>
        <dbReference type="Proteomes" id="UP000789390"/>
    </source>
</evidence>
<keyword evidence="2" id="KW-0812">Transmembrane</keyword>
<dbReference type="Pfam" id="PF07714">
    <property type="entry name" value="PK_Tyr_Ser-Thr"/>
    <property type="match status" value="1"/>
</dbReference>
<dbReference type="InterPro" id="IPR050122">
    <property type="entry name" value="RTK"/>
</dbReference>
<feature type="region of interest" description="Disordered" evidence="1">
    <location>
        <begin position="227"/>
        <end position="254"/>
    </location>
</feature>
<protein>
    <recommendedName>
        <fullName evidence="3">Protein kinase domain-containing protein</fullName>
    </recommendedName>
</protein>
<dbReference type="Gene3D" id="3.30.200.20">
    <property type="entry name" value="Phosphorylase Kinase, domain 1"/>
    <property type="match status" value="1"/>
</dbReference>
<dbReference type="GO" id="GO:0005886">
    <property type="term" value="C:plasma membrane"/>
    <property type="evidence" value="ECO:0007669"/>
    <property type="project" value="TreeGrafter"/>
</dbReference>
<evidence type="ECO:0000313" key="4">
    <source>
        <dbReference type="EMBL" id="CAH0103830.1"/>
    </source>
</evidence>
<sequence length="622" mass="68904">MAPQKRQQTNVVNATDSNSQVGAGAKDCDSARCGMDAGCRQLADGTWICICTHDLSPQRPDGFCPRVVVTGPHHPTPNKKTFISIQRKSSSAGVNTTFHNKQTLVDPSSHHPNSIPTLPGSLPAVDGQLNVSTTAAITWLVPLLGLVTILSVLYWLRRRMRDKKKSRRATTSPSGVNIVETRDHHHHHHHYPSSGKLTSNSLLPTVGEMPVCLTKNVLHQERFTNNPEYDWNADQGSTGSGADTSQLLQPGHGDGDQFKPFVIIRPEWIELKQEIGEGCFGKVFRGSLRRPSSAQNSLQQQDEEEDDDEAVAVKVLKAAAGPAAQDDLLQEAEIMVSFSHPNILSLKGIVINVVNDMSDFDDWITEPNIGPWLVFEYMALGDLAQLLRSANGNLFAKTKTPHCLNQEDLHSIASQIADGMAYLSSQHFVHRDLACRNCLVGQRPQGGGLAVKISDFGMSRDVYTCDYYKIGGSRMLPVRWMAPESILYGKFTLESDVWSFGVVLWEVFALGVQPYYGHSNEQVVKLILQGILLTPPNSAPPLICQLLNGCWKTQPGDRLTFAEIHSKLKSRRPHSNDQETWTQSTVTYVHLRHNDDNNVVVDPNVEYLQTLPDLPVHHYSNT</sequence>
<dbReference type="GO" id="GO:0010976">
    <property type="term" value="P:positive regulation of neuron projection development"/>
    <property type="evidence" value="ECO:0007669"/>
    <property type="project" value="TreeGrafter"/>
</dbReference>
<reference evidence="4" key="1">
    <citation type="submission" date="2021-11" db="EMBL/GenBank/DDBJ databases">
        <authorList>
            <person name="Schell T."/>
        </authorList>
    </citation>
    <scope>NUCLEOTIDE SEQUENCE</scope>
    <source>
        <strain evidence="4">M5</strain>
    </source>
</reference>
<dbReference type="PANTHER" id="PTHR24416">
    <property type="entry name" value="TYROSINE-PROTEIN KINASE RECEPTOR"/>
    <property type="match status" value="1"/>
</dbReference>
<dbReference type="InterPro" id="IPR020635">
    <property type="entry name" value="Tyr_kinase_cat_dom"/>
</dbReference>
<dbReference type="PROSITE" id="PS50011">
    <property type="entry name" value="PROTEIN_KINASE_DOM"/>
    <property type="match status" value="1"/>
</dbReference>
<comment type="caution">
    <text evidence="4">The sequence shown here is derived from an EMBL/GenBank/DDBJ whole genome shotgun (WGS) entry which is preliminary data.</text>
</comment>
<dbReference type="FunFam" id="1.10.510.10:FF:001614">
    <property type="entry name" value="Nerve growth factor receptor TRKA, putative"/>
    <property type="match status" value="1"/>
</dbReference>
<feature type="region of interest" description="Disordered" evidence="1">
    <location>
        <begin position="1"/>
        <end position="25"/>
    </location>
</feature>